<sequence>MEGRLQTPAREKAASAGPDTRLEDELAGRGIEELSTALKAARPGVMVERFGPPSADCA</sequence>
<organism evidence="2 3">
    <name type="scientific">Streptomyces durocortorensis</name>
    <dbReference type="NCBI Taxonomy" id="2811104"/>
    <lineage>
        <taxon>Bacteria</taxon>
        <taxon>Bacillati</taxon>
        <taxon>Actinomycetota</taxon>
        <taxon>Actinomycetes</taxon>
        <taxon>Kitasatosporales</taxon>
        <taxon>Streptomycetaceae</taxon>
        <taxon>Streptomyces</taxon>
    </lineage>
</organism>
<dbReference type="EMBL" id="JAFEUF010000041">
    <property type="protein sequence ID" value="MBM7054450.1"/>
    <property type="molecule type" value="Genomic_DNA"/>
</dbReference>
<dbReference type="Proteomes" id="UP000712045">
    <property type="component" value="Unassembled WGS sequence"/>
</dbReference>
<accession>A0ABS2HUU9</accession>
<dbReference type="RefSeq" id="WP_205082610.1">
    <property type="nucleotide sequence ID" value="NZ_JAFEUF010000041.1"/>
</dbReference>
<reference evidence="2 3" key="1">
    <citation type="submission" date="2021-02" db="EMBL/GenBank/DDBJ databases">
        <title>Genome Streptomyces sp. RHZ10.</title>
        <authorList>
            <person name="Besaury L."/>
        </authorList>
    </citation>
    <scope>NUCLEOTIDE SEQUENCE [LARGE SCALE GENOMIC DNA]</scope>
    <source>
        <strain evidence="2 3">RHZ10</strain>
    </source>
</reference>
<comment type="caution">
    <text evidence="2">The sequence shown here is derived from an EMBL/GenBank/DDBJ whole genome shotgun (WGS) entry which is preliminary data.</text>
</comment>
<protein>
    <submittedName>
        <fullName evidence="2">Uncharacterized protein</fullName>
    </submittedName>
</protein>
<feature type="region of interest" description="Disordered" evidence="1">
    <location>
        <begin position="1"/>
        <end position="24"/>
    </location>
</feature>
<evidence type="ECO:0000313" key="2">
    <source>
        <dbReference type="EMBL" id="MBM7054450.1"/>
    </source>
</evidence>
<evidence type="ECO:0000256" key="1">
    <source>
        <dbReference type="SAM" id="MobiDB-lite"/>
    </source>
</evidence>
<evidence type="ECO:0000313" key="3">
    <source>
        <dbReference type="Proteomes" id="UP000712045"/>
    </source>
</evidence>
<proteinExistence type="predicted"/>
<gene>
    <name evidence="2" type="ORF">JS521_11375</name>
</gene>
<feature type="compositionally biased region" description="Basic and acidic residues" evidence="1">
    <location>
        <begin position="1"/>
        <end position="13"/>
    </location>
</feature>
<keyword evidence="3" id="KW-1185">Reference proteome</keyword>
<name>A0ABS2HUU9_9ACTN</name>